<gene>
    <name evidence="3" type="primary">rsmD</name>
    <name evidence="3" type="ORF">PPG34_16770</name>
</gene>
<dbReference type="GO" id="GO:0052913">
    <property type="term" value="F:16S rRNA (guanine(966)-N(2))-methyltransferase activity"/>
    <property type="evidence" value="ECO:0007669"/>
    <property type="project" value="UniProtKB-EC"/>
</dbReference>
<dbReference type="NCBIfam" id="TIGR00095">
    <property type="entry name" value="16S rRNA (guanine(966)-N(2))-methyltransferase RsmD"/>
    <property type="match status" value="1"/>
</dbReference>
<sequence length="196" mass="21957">MTMRVVAGFQKGRRLKQPTGRGLRPTSARVKEALFSIIAERLTNANVLDLYAGTGALGLEALSRGARKVIFVENQPTSIQILRENIALCELMHNSTIIDQDVTEYLSADFPRRDDHPFDLVFADPPYEVSDLEPLLKKLDTCDKLASHGLVVVEHFKKTSLPVTTGRLHQTRQARYGDTILTFYKLFLPLKDDSCG</sequence>
<keyword evidence="1 3" id="KW-0489">Methyltransferase</keyword>
<evidence type="ECO:0000256" key="1">
    <source>
        <dbReference type="ARBA" id="ARBA00022603"/>
    </source>
</evidence>
<organism evidence="3 4">
    <name type="scientific">Candidatus Nitronereus thalassa</name>
    <dbReference type="NCBI Taxonomy" id="3020898"/>
    <lineage>
        <taxon>Bacteria</taxon>
        <taxon>Pseudomonadati</taxon>
        <taxon>Nitrospirota</taxon>
        <taxon>Nitrospiria</taxon>
        <taxon>Nitrospirales</taxon>
        <taxon>Nitrospiraceae</taxon>
        <taxon>Candidatus Nitronereus</taxon>
    </lineage>
</organism>
<reference evidence="3 4" key="1">
    <citation type="journal article" date="2023" name="ISME J.">
        <title>Cultivation and genomic characterization of novel and ubiquitous marine nitrite-oxidizing bacteria from the Nitrospirales.</title>
        <authorList>
            <person name="Mueller A.J."/>
            <person name="Daebeler A."/>
            <person name="Herbold C.W."/>
            <person name="Kirkegaard R.H."/>
            <person name="Daims H."/>
        </authorList>
    </citation>
    <scope>NUCLEOTIDE SEQUENCE [LARGE SCALE GENOMIC DNA]</scope>
    <source>
        <strain evidence="3 4">EB</strain>
    </source>
</reference>
<dbReference type="InterPro" id="IPR029063">
    <property type="entry name" value="SAM-dependent_MTases_sf"/>
</dbReference>
<dbReference type="PANTHER" id="PTHR43542:SF1">
    <property type="entry name" value="METHYLTRANSFERASE"/>
    <property type="match status" value="1"/>
</dbReference>
<comment type="caution">
    <text evidence="3">The sequence shown here is derived from an EMBL/GenBank/DDBJ whole genome shotgun (WGS) entry which is preliminary data.</text>
</comment>
<accession>A0ABU3KCW2</accession>
<evidence type="ECO:0000256" key="2">
    <source>
        <dbReference type="ARBA" id="ARBA00022679"/>
    </source>
</evidence>
<dbReference type="RefSeq" id="WP_313834593.1">
    <property type="nucleotide sequence ID" value="NZ_JAQOUE010000002.1"/>
</dbReference>
<keyword evidence="2 3" id="KW-0808">Transferase</keyword>
<dbReference type="Proteomes" id="UP001250932">
    <property type="component" value="Unassembled WGS sequence"/>
</dbReference>
<name>A0ABU3KCW2_9BACT</name>
<dbReference type="InterPro" id="IPR004398">
    <property type="entry name" value="RNA_MeTrfase_RsmD"/>
</dbReference>
<dbReference type="Pfam" id="PF03602">
    <property type="entry name" value="Cons_hypoth95"/>
    <property type="match status" value="1"/>
</dbReference>
<protein>
    <submittedName>
        <fullName evidence="3">16S rRNA (Guanine(966)-N(2))-methyltransferase RsmD</fullName>
        <ecNumber evidence="3">2.1.1.171</ecNumber>
    </submittedName>
</protein>
<evidence type="ECO:0000313" key="4">
    <source>
        <dbReference type="Proteomes" id="UP001250932"/>
    </source>
</evidence>
<dbReference type="PIRSF" id="PIRSF004553">
    <property type="entry name" value="CHP00095"/>
    <property type="match status" value="1"/>
</dbReference>
<keyword evidence="4" id="KW-1185">Reference proteome</keyword>
<dbReference type="PROSITE" id="PS00092">
    <property type="entry name" value="N6_MTASE"/>
    <property type="match status" value="1"/>
</dbReference>
<proteinExistence type="predicted"/>
<dbReference type="EMBL" id="JAQOUE010000002">
    <property type="protein sequence ID" value="MDT7044007.1"/>
    <property type="molecule type" value="Genomic_DNA"/>
</dbReference>
<dbReference type="CDD" id="cd02440">
    <property type="entry name" value="AdoMet_MTases"/>
    <property type="match status" value="1"/>
</dbReference>
<dbReference type="Gene3D" id="3.40.50.150">
    <property type="entry name" value="Vaccinia Virus protein VP39"/>
    <property type="match status" value="1"/>
</dbReference>
<dbReference type="PANTHER" id="PTHR43542">
    <property type="entry name" value="METHYLTRANSFERASE"/>
    <property type="match status" value="1"/>
</dbReference>
<dbReference type="SUPFAM" id="SSF53335">
    <property type="entry name" value="S-adenosyl-L-methionine-dependent methyltransferases"/>
    <property type="match status" value="1"/>
</dbReference>
<dbReference type="InterPro" id="IPR002052">
    <property type="entry name" value="DNA_methylase_N6_adenine_CS"/>
</dbReference>
<evidence type="ECO:0000313" key="3">
    <source>
        <dbReference type="EMBL" id="MDT7044007.1"/>
    </source>
</evidence>
<dbReference type="EC" id="2.1.1.171" evidence="3"/>